<keyword evidence="7" id="KW-1133">Transmembrane helix</keyword>
<proteinExistence type="predicted"/>
<feature type="transmembrane region" description="Helical" evidence="7">
    <location>
        <begin position="163"/>
        <end position="180"/>
    </location>
</feature>
<evidence type="ECO:0000313" key="9">
    <source>
        <dbReference type="EMBL" id="EKD65795.1"/>
    </source>
</evidence>
<evidence type="ECO:0000259" key="8">
    <source>
        <dbReference type="PROSITE" id="PS51379"/>
    </source>
</evidence>
<dbReference type="GO" id="GO:0046872">
    <property type="term" value="F:metal ion binding"/>
    <property type="evidence" value="ECO:0007669"/>
    <property type="project" value="UniProtKB-KW"/>
</dbReference>
<reference evidence="9" key="1">
    <citation type="journal article" date="2012" name="Science">
        <title>Fermentation, hydrogen, and sulfur metabolism in multiple uncultivated bacterial phyla.</title>
        <authorList>
            <person name="Wrighton K.C."/>
            <person name="Thomas B.C."/>
            <person name="Sharon I."/>
            <person name="Miller C.S."/>
            <person name="Castelle C.J."/>
            <person name="VerBerkmoes N.C."/>
            <person name="Wilkins M.J."/>
            <person name="Hettich R.L."/>
            <person name="Lipton M.S."/>
            <person name="Williams K.H."/>
            <person name="Long P.E."/>
            <person name="Banfield J.F."/>
        </authorList>
    </citation>
    <scope>NUCLEOTIDE SEQUENCE [LARGE SCALE GENOMIC DNA]</scope>
</reference>
<keyword evidence="4" id="KW-0408">Iron</keyword>
<dbReference type="PROSITE" id="PS51379">
    <property type="entry name" value="4FE4S_FER_2"/>
    <property type="match status" value="1"/>
</dbReference>
<evidence type="ECO:0000256" key="4">
    <source>
        <dbReference type="ARBA" id="ARBA00023004"/>
    </source>
</evidence>
<comment type="subcellular location">
    <subcellularLocation>
        <location evidence="1">Cell membrane</location>
    </subcellularLocation>
</comment>
<feature type="transmembrane region" description="Helical" evidence="7">
    <location>
        <begin position="12"/>
        <end position="30"/>
    </location>
</feature>
<keyword evidence="6 7" id="KW-0472">Membrane</keyword>
<keyword evidence="3" id="KW-0479">Metal-binding</keyword>
<dbReference type="Gene3D" id="3.30.70.20">
    <property type="match status" value="1"/>
</dbReference>
<dbReference type="EMBL" id="AMFJ01021671">
    <property type="protein sequence ID" value="EKD65795.1"/>
    <property type="molecule type" value="Genomic_DNA"/>
</dbReference>
<dbReference type="GO" id="GO:0051536">
    <property type="term" value="F:iron-sulfur cluster binding"/>
    <property type="evidence" value="ECO:0007669"/>
    <property type="project" value="UniProtKB-KW"/>
</dbReference>
<dbReference type="InterPro" id="IPR017896">
    <property type="entry name" value="4Fe4S_Fe-S-bd"/>
</dbReference>
<sequence>MKKYFNLRTFSQIMVVVIILGLALAHQLWWIEKAAPVDAYCPFGALENLIKAMTSWEFLQRIYFSNYILLFIFVGMTLFFGRVFCGYFCPFGAIQEWLRKLGKLIGIKKDYELPKKADKVMRYFKYVMLAGLIVLSYVYWELIFRYYDPFVAFSHLWQEFDEIYWAYGILGTIVVLSLFTKNWWCRYFCPLGGFFWIIKKFSFFKLNKNNELCTKCGACSRSCPVGLSFKDMKAVNSAECISCLKCVDACNFWALKAKITRKDISKKLFRNIVVFWFFRVLLIIIFLPFWQTGPASNIKSADGTLNVENLKWSNTLEYLIRESWVPFKYFQEKLHLPENVDKWGKLKHIWEDYEIKNSSGEYIETEDFRVVTEEYLKEKE</sequence>
<accession>K2ACT0</accession>
<evidence type="ECO:0000256" key="3">
    <source>
        <dbReference type="ARBA" id="ARBA00022723"/>
    </source>
</evidence>
<dbReference type="PANTHER" id="PTHR30224:SF4">
    <property type="entry name" value="ELECTRON TRANSPORT PROTEIN YCCM-RELATED"/>
    <property type="match status" value="1"/>
</dbReference>
<feature type="domain" description="4Fe-4S ferredoxin-type" evidence="8">
    <location>
        <begin position="204"/>
        <end position="233"/>
    </location>
</feature>
<dbReference type="InterPro" id="IPR052378">
    <property type="entry name" value="NosR_regulator"/>
</dbReference>
<feature type="transmembrane region" description="Helical" evidence="7">
    <location>
        <begin position="268"/>
        <end position="290"/>
    </location>
</feature>
<dbReference type="AlphaFoldDB" id="K2ACT0"/>
<evidence type="ECO:0000256" key="5">
    <source>
        <dbReference type="ARBA" id="ARBA00023014"/>
    </source>
</evidence>
<dbReference type="SUPFAM" id="SSF54862">
    <property type="entry name" value="4Fe-4S ferredoxins"/>
    <property type="match status" value="1"/>
</dbReference>
<keyword evidence="5" id="KW-0411">Iron-sulfur</keyword>
<dbReference type="InterPro" id="IPR017900">
    <property type="entry name" value="4Fe4S_Fe_S_CS"/>
</dbReference>
<evidence type="ECO:0000256" key="2">
    <source>
        <dbReference type="ARBA" id="ARBA00022475"/>
    </source>
</evidence>
<evidence type="ECO:0000256" key="7">
    <source>
        <dbReference type="SAM" id="Phobius"/>
    </source>
</evidence>
<protein>
    <submittedName>
        <fullName evidence="9">4Fe-4S ferredoxin iron-sulfur binding protein</fullName>
    </submittedName>
</protein>
<keyword evidence="2" id="KW-1003">Cell membrane</keyword>
<comment type="caution">
    <text evidence="9">The sequence shown here is derived from an EMBL/GenBank/DDBJ whole genome shotgun (WGS) entry which is preliminary data.</text>
</comment>
<gene>
    <name evidence="9" type="ORF">ACD_49C00085G0010</name>
</gene>
<dbReference type="GO" id="GO:0005886">
    <property type="term" value="C:plasma membrane"/>
    <property type="evidence" value="ECO:0007669"/>
    <property type="project" value="UniProtKB-SubCell"/>
</dbReference>
<organism evidence="9">
    <name type="scientific">uncultured bacterium</name>
    <name type="common">gcode 4</name>
    <dbReference type="NCBI Taxonomy" id="1234023"/>
    <lineage>
        <taxon>Bacteria</taxon>
        <taxon>environmental samples</taxon>
    </lineage>
</organism>
<dbReference type="Pfam" id="PF12801">
    <property type="entry name" value="Fer4_5"/>
    <property type="match status" value="1"/>
</dbReference>
<evidence type="ECO:0000256" key="1">
    <source>
        <dbReference type="ARBA" id="ARBA00004236"/>
    </source>
</evidence>
<feature type="transmembrane region" description="Helical" evidence="7">
    <location>
        <begin position="67"/>
        <end position="94"/>
    </location>
</feature>
<dbReference type="PANTHER" id="PTHR30224">
    <property type="entry name" value="ELECTRON TRANSPORT PROTEIN"/>
    <property type="match status" value="1"/>
</dbReference>
<evidence type="ECO:0000256" key="6">
    <source>
        <dbReference type="ARBA" id="ARBA00023136"/>
    </source>
</evidence>
<feature type="transmembrane region" description="Helical" evidence="7">
    <location>
        <begin position="123"/>
        <end position="143"/>
    </location>
</feature>
<name>K2ACT0_9BACT</name>
<dbReference type="Pfam" id="PF13237">
    <property type="entry name" value="Fer4_10"/>
    <property type="match status" value="1"/>
</dbReference>
<dbReference type="PROSITE" id="PS00198">
    <property type="entry name" value="4FE4S_FER_1"/>
    <property type="match status" value="1"/>
</dbReference>
<keyword evidence="7" id="KW-0812">Transmembrane</keyword>